<protein>
    <submittedName>
        <fullName evidence="5">BlaI/MecI/CopY family transcriptional regulator</fullName>
    </submittedName>
</protein>
<keyword evidence="3" id="KW-0238">DNA-binding</keyword>
<dbReference type="RefSeq" id="WP_136410929.1">
    <property type="nucleotide sequence ID" value="NZ_CP039393.1"/>
</dbReference>
<keyword evidence="4" id="KW-0804">Transcription</keyword>
<dbReference type="GO" id="GO:0045892">
    <property type="term" value="P:negative regulation of DNA-templated transcription"/>
    <property type="evidence" value="ECO:0007669"/>
    <property type="project" value="InterPro"/>
</dbReference>
<evidence type="ECO:0000313" key="5">
    <source>
        <dbReference type="EMBL" id="QCD36517.1"/>
    </source>
</evidence>
<dbReference type="InterPro" id="IPR036388">
    <property type="entry name" value="WH-like_DNA-bd_sf"/>
</dbReference>
<dbReference type="OrthoDB" id="1098508at2"/>
<dbReference type="Proteomes" id="UP000297031">
    <property type="component" value="Chromosome"/>
</dbReference>
<dbReference type="InterPro" id="IPR036390">
    <property type="entry name" value="WH_DNA-bd_sf"/>
</dbReference>
<dbReference type="Pfam" id="PF03965">
    <property type="entry name" value="Penicillinase_R"/>
    <property type="match status" value="1"/>
</dbReference>
<dbReference type="Gene3D" id="1.10.10.10">
    <property type="entry name" value="Winged helix-like DNA-binding domain superfamily/Winged helix DNA-binding domain"/>
    <property type="match status" value="1"/>
</dbReference>
<dbReference type="SUPFAM" id="SSF46785">
    <property type="entry name" value="Winged helix' DNA-binding domain"/>
    <property type="match status" value="1"/>
</dbReference>
<accession>A0A4P7VQG1</accession>
<keyword evidence="6" id="KW-1185">Reference proteome</keyword>
<organism evidence="5 6">
    <name type="scientific">Muribaculum gordoncarteri</name>
    <dbReference type="NCBI Taxonomy" id="2530390"/>
    <lineage>
        <taxon>Bacteria</taxon>
        <taxon>Pseudomonadati</taxon>
        <taxon>Bacteroidota</taxon>
        <taxon>Bacteroidia</taxon>
        <taxon>Bacteroidales</taxon>
        <taxon>Muribaculaceae</taxon>
        <taxon>Muribaculum</taxon>
    </lineage>
</organism>
<dbReference type="KEGG" id="mgod:E7746_11800"/>
<dbReference type="PIRSF" id="PIRSF019455">
    <property type="entry name" value="CopR_AtkY"/>
    <property type="match status" value="1"/>
</dbReference>
<dbReference type="InterPro" id="IPR005650">
    <property type="entry name" value="BlaI_family"/>
</dbReference>
<dbReference type="EMBL" id="CP039393">
    <property type="protein sequence ID" value="QCD36517.1"/>
    <property type="molecule type" value="Genomic_DNA"/>
</dbReference>
<evidence type="ECO:0000313" key="6">
    <source>
        <dbReference type="Proteomes" id="UP000297031"/>
    </source>
</evidence>
<gene>
    <name evidence="5" type="ORF">E7746_11800</name>
</gene>
<evidence type="ECO:0000256" key="2">
    <source>
        <dbReference type="ARBA" id="ARBA00023015"/>
    </source>
</evidence>
<dbReference type="GO" id="GO:0003677">
    <property type="term" value="F:DNA binding"/>
    <property type="evidence" value="ECO:0007669"/>
    <property type="project" value="UniProtKB-KW"/>
</dbReference>
<evidence type="ECO:0000256" key="3">
    <source>
        <dbReference type="ARBA" id="ARBA00023125"/>
    </source>
</evidence>
<name>A0A4P7VQG1_9BACT</name>
<reference evidence="5 6" key="1">
    <citation type="submission" date="2019-02" db="EMBL/GenBank/DDBJ databases">
        <title>Isolation and identification of novel species under the genus Muribaculum.</title>
        <authorList>
            <person name="Miyake S."/>
            <person name="Ding Y."/>
            <person name="Low A."/>
            <person name="Soh M."/>
            <person name="Seedorf H."/>
        </authorList>
    </citation>
    <scope>NUCLEOTIDE SEQUENCE [LARGE SCALE GENOMIC DNA]</scope>
    <source>
        <strain evidence="5 6">TLL-A4</strain>
    </source>
</reference>
<comment type="similarity">
    <text evidence="1">Belongs to the BlaI transcriptional regulatory family.</text>
</comment>
<dbReference type="Gene3D" id="1.10.4040.10">
    <property type="entry name" value="Penicillinase repressor domain"/>
    <property type="match status" value="1"/>
</dbReference>
<keyword evidence="2" id="KW-0805">Transcription regulation</keyword>
<evidence type="ECO:0000256" key="1">
    <source>
        <dbReference type="ARBA" id="ARBA00011046"/>
    </source>
</evidence>
<dbReference type="AlphaFoldDB" id="A0A4P7VQG1"/>
<sequence length="122" mass="14159">MTPLTHQEEEIMRCVWQLGSCNVKQAIELLSVPRPPYTTVASVFKNLERKGYVASRLEGNTYIYRPAIDEQDYKRTFLGNVVGSYFKNSYKELVTFFARDNKISSDELREIIDLINKGEEDK</sequence>
<evidence type="ECO:0000256" key="4">
    <source>
        <dbReference type="ARBA" id="ARBA00023163"/>
    </source>
</evidence>
<proteinExistence type="inferred from homology"/>